<feature type="transmembrane region" description="Helical" evidence="1">
    <location>
        <begin position="68"/>
        <end position="91"/>
    </location>
</feature>
<feature type="transmembrane region" description="Helical" evidence="1">
    <location>
        <begin position="111"/>
        <end position="129"/>
    </location>
</feature>
<comment type="caution">
    <text evidence="2">The sequence shown here is derived from an EMBL/GenBank/DDBJ whole genome shotgun (WGS) entry which is preliminary data.</text>
</comment>
<proteinExistence type="predicted"/>
<gene>
    <name evidence="2" type="ORF">Aau02nite_10240</name>
</gene>
<sequence>MDSAFEVTAEQTRRRRAVVVGLLVTYALLAAICRPLTDPALVAVLVVGAPLCWVGVRRRPRRAPPVGARSAAVWLGLLGLGVAVELGLWLGPDDVAHPTLSTLADPVLSTYPGRVLGYLLWAGSGVWLVSR</sequence>
<name>A0A919VGR9_9ACTN</name>
<evidence type="ECO:0000313" key="2">
    <source>
        <dbReference type="EMBL" id="GIM64416.1"/>
    </source>
</evidence>
<reference evidence="2" key="1">
    <citation type="submission" date="2021-03" db="EMBL/GenBank/DDBJ databases">
        <title>Whole genome shotgun sequence of Actinoplanes auranticolor NBRC 12245.</title>
        <authorList>
            <person name="Komaki H."/>
            <person name="Tamura T."/>
        </authorList>
    </citation>
    <scope>NUCLEOTIDE SEQUENCE</scope>
    <source>
        <strain evidence="2">NBRC 12245</strain>
    </source>
</reference>
<keyword evidence="1" id="KW-1133">Transmembrane helix</keyword>
<dbReference type="Proteomes" id="UP000681340">
    <property type="component" value="Unassembled WGS sequence"/>
</dbReference>
<keyword evidence="1" id="KW-0472">Membrane</keyword>
<evidence type="ECO:0000313" key="3">
    <source>
        <dbReference type="Proteomes" id="UP000681340"/>
    </source>
</evidence>
<keyword evidence="3" id="KW-1185">Reference proteome</keyword>
<feature type="transmembrane region" description="Helical" evidence="1">
    <location>
        <begin position="40"/>
        <end position="56"/>
    </location>
</feature>
<organism evidence="2 3">
    <name type="scientific">Actinoplanes auranticolor</name>
    <dbReference type="NCBI Taxonomy" id="47988"/>
    <lineage>
        <taxon>Bacteria</taxon>
        <taxon>Bacillati</taxon>
        <taxon>Actinomycetota</taxon>
        <taxon>Actinomycetes</taxon>
        <taxon>Micromonosporales</taxon>
        <taxon>Micromonosporaceae</taxon>
        <taxon>Actinoplanes</taxon>
    </lineage>
</organism>
<evidence type="ECO:0000256" key="1">
    <source>
        <dbReference type="SAM" id="Phobius"/>
    </source>
</evidence>
<keyword evidence="1" id="KW-0812">Transmembrane</keyword>
<accession>A0A919VGR9</accession>
<dbReference type="EMBL" id="BOQL01000011">
    <property type="protein sequence ID" value="GIM64416.1"/>
    <property type="molecule type" value="Genomic_DNA"/>
</dbReference>
<protein>
    <submittedName>
        <fullName evidence="2">Uncharacterized protein</fullName>
    </submittedName>
</protein>
<dbReference type="RefSeq" id="WP_212987143.1">
    <property type="nucleotide sequence ID" value="NZ_BAABEA010000051.1"/>
</dbReference>
<dbReference type="AlphaFoldDB" id="A0A919VGR9"/>